<dbReference type="InterPro" id="IPR004827">
    <property type="entry name" value="bZIP"/>
</dbReference>
<feature type="region of interest" description="Disordered" evidence="7">
    <location>
        <begin position="110"/>
        <end position="143"/>
    </location>
</feature>
<dbReference type="CDD" id="cd14692">
    <property type="entry name" value="bZIP_ATF4"/>
    <property type="match status" value="1"/>
</dbReference>
<dbReference type="SUPFAM" id="SSF57959">
    <property type="entry name" value="Leucine zipper domain"/>
    <property type="match status" value="1"/>
</dbReference>
<comment type="similarity">
    <text evidence="2">Belongs to the bZIP family.</text>
</comment>
<feature type="compositionally biased region" description="Basic and acidic residues" evidence="7">
    <location>
        <begin position="289"/>
        <end position="299"/>
    </location>
</feature>
<sequence length="383" mass="42541">MYGLKNYAEAEELQFVSDACVTYSPESEWGVWSSEECAASDYLVFQESTQGVRCEQRVNRRSSAFDTDGKCVFNSVHPRQVLVTANTDAVLLEDSFPTLSNDPILSNSTLSSSINQSPELQNSSAQSPYYTHDSPYSESAPNSTFSLPAKPFSPIYASPDSKFQQESYDSDSSFSHLICSHNIDDFGVDVSYGREEQSDIGAASSSPSESVPVETPDFSFIDDIYESVRAEINAEKNAAISAASSYDSPPTPVVTIALDQPVTVVGEDGKEYKIVIQEIKHKNSKLKRKQDDNKKDAAPKRAKGMSLASLTSEEISNRKREQNRIAAIRYRQKQKNAKNSEREEEERLEKRNMFLRSEAIRLQDEIADLKRLLLGRMGGSGNG</sequence>
<dbReference type="PROSITE" id="PS50217">
    <property type="entry name" value="BZIP"/>
    <property type="match status" value="1"/>
</dbReference>
<evidence type="ECO:0000256" key="2">
    <source>
        <dbReference type="ARBA" id="ARBA00007163"/>
    </source>
</evidence>
<feature type="region of interest" description="Disordered" evidence="7">
    <location>
        <begin position="283"/>
        <end position="351"/>
    </location>
</feature>
<dbReference type="PANTHER" id="PTHR13044">
    <property type="entry name" value="ACTIVATING TRANSCRIPTION FACTOR ATF 4/5"/>
    <property type="match status" value="1"/>
</dbReference>
<proteinExistence type="inferred from homology"/>
<feature type="domain" description="BZIP" evidence="8">
    <location>
        <begin position="313"/>
        <end position="373"/>
    </location>
</feature>
<dbReference type="GO" id="GO:0001228">
    <property type="term" value="F:DNA-binding transcription activator activity, RNA polymerase II-specific"/>
    <property type="evidence" value="ECO:0007669"/>
    <property type="project" value="TreeGrafter"/>
</dbReference>
<keyword evidence="5" id="KW-0804">Transcription</keyword>
<evidence type="ECO:0000256" key="5">
    <source>
        <dbReference type="ARBA" id="ARBA00023163"/>
    </source>
</evidence>
<evidence type="ECO:0000313" key="10">
    <source>
        <dbReference type="Proteomes" id="UP000053660"/>
    </source>
</evidence>
<comment type="subcellular location">
    <subcellularLocation>
        <location evidence="1">Nucleus</location>
    </subcellularLocation>
</comment>
<dbReference type="InterPro" id="IPR046347">
    <property type="entry name" value="bZIP_sf"/>
</dbReference>
<evidence type="ECO:0000259" key="8">
    <source>
        <dbReference type="PROSITE" id="PS50217"/>
    </source>
</evidence>
<feature type="compositionally biased region" description="Polar residues" evidence="7">
    <location>
        <begin position="118"/>
        <end position="143"/>
    </location>
</feature>
<feature type="compositionally biased region" description="Basic and acidic residues" evidence="7">
    <location>
        <begin position="338"/>
        <end position="351"/>
    </location>
</feature>
<keyword evidence="10" id="KW-1185">Reference proteome</keyword>
<dbReference type="Proteomes" id="UP000053660">
    <property type="component" value="Unassembled WGS sequence"/>
</dbReference>
<dbReference type="PROSITE" id="PS00036">
    <property type="entry name" value="BZIP_BASIC"/>
    <property type="match status" value="1"/>
</dbReference>
<evidence type="ECO:0000256" key="4">
    <source>
        <dbReference type="ARBA" id="ARBA00023125"/>
    </source>
</evidence>
<dbReference type="PANTHER" id="PTHR13044:SF14">
    <property type="entry name" value="CRYPTOCEPHAL, ISOFORM A"/>
    <property type="match status" value="1"/>
</dbReference>
<organism evidence="9 10">
    <name type="scientific">Oesophagostomum dentatum</name>
    <name type="common">Nodular worm</name>
    <dbReference type="NCBI Taxonomy" id="61180"/>
    <lineage>
        <taxon>Eukaryota</taxon>
        <taxon>Metazoa</taxon>
        <taxon>Ecdysozoa</taxon>
        <taxon>Nematoda</taxon>
        <taxon>Chromadorea</taxon>
        <taxon>Rhabditida</taxon>
        <taxon>Rhabditina</taxon>
        <taxon>Rhabditomorpha</taxon>
        <taxon>Strongyloidea</taxon>
        <taxon>Strongylidae</taxon>
        <taxon>Oesophagostomum</taxon>
    </lineage>
</organism>
<dbReference type="AlphaFoldDB" id="A0A0B1TQM6"/>
<keyword evidence="3" id="KW-0805">Transcription regulation</keyword>
<keyword evidence="6" id="KW-0539">Nucleus</keyword>
<gene>
    <name evidence="9" type="ORF">OESDEN_01589</name>
</gene>
<reference evidence="9 10" key="1">
    <citation type="submission" date="2014-03" db="EMBL/GenBank/DDBJ databases">
        <title>Draft genome of the hookworm Oesophagostomum dentatum.</title>
        <authorList>
            <person name="Mitreva M."/>
        </authorList>
    </citation>
    <scope>NUCLEOTIDE SEQUENCE [LARGE SCALE GENOMIC DNA]</scope>
    <source>
        <strain evidence="9 10">OD-Hann</strain>
    </source>
</reference>
<dbReference type="GO" id="GO:0005634">
    <property type="term" value="C:nucleus"/>
    <property type="evidence" value="ECO:0007669"/>
    <property type="project" value="UniProtKB-SubCell"/>
</dbReference>
<dbReference type="Pfam" id="PF07716">
    <property type="entry name" value="bZIP_2"/>
    <property type="match status" value="1"/>
</dbReference>
<evidence type="ECO:0000313" key="9">
    <source>
        <dbReference type="EMBL" id="KHJ98426.1"/>
    </source>
</evidence>
<dbReference type="EMBL" id="KN549312">
    <property type="protein sequence ID" value="KHJ98426.1"/>
    <property type="molecule type" value="Genomic_DNA"/>
</dbReference>
<name>A0A0B1TQM6_OESDE</name>
<evidence type="ECO:0000256" key="3">
    <source>
        <dbReference type="ARBA" id="ARBA00023015"/>
    </source>
</evidence>
<protein>
    <submittedName>
        <fullName evidence="9">Basic region leucine zipper</fullName>
    </submittedName>
</protein>
<evidence type="ECO:0000256" key="6">
    <source>
        <dbReference type="ARBA" id="ARBA00023242"/>
    </source>
</evidence>
<dbReference type="Gene3D" id="1.20.5.170">
    <property type="match status" value="1"/>
</dbReference>
<keyword evidence="4" id="KW-0238">DNA-binding</keyword>
<dbReference type="GO" id="GO:0000977">
    <property type="term" value="F:RNA polymerase II transcription regulatory region sequence-specific DNA binding"/>
    <property type="evidence" value="ECO:0007669"/>
    <property type="project" value="TreeGrafter"/>
</dbReference>
<evidence type="ECO:0000256" key="7">
    <source>
        <dbReference type="SAM" id="MobiDB-lite"/>
    </source>
</evidence>
<accession>A0A0B1TQM6</accession>
<evidence type="ECO:0000256" key="1">
    <source>
        <dbReference type="ARBA" id="ARBA00004123"/>
    </source>
</evidence>
<dbReference type="OrthoDB" id="5847285at2759"/>